<dbReference type="EMBL" id="LDOT01000030">
    <property type="protein sequence ID" value="KLV03588.1"/>
    <property type="molecule type" value="Genomic_DNA"/>
</dbReference>
<name>A0A0J1GV11_9GAMM</name>
<dbReference type="AlphaFoldDB" id="A0A0J1GV11"/>
<dbReference type="Proteomes" id="UP000036097">
    <property type="component" value="Unassembled WGS sequence"/>
</dbReference>
<protein>
    <submittedName>
        <fullName evidence="1">Uncharacterized protein</fullName>
    </submittedName>
</protein>
<dbReference type="PATRIC" id="fig|1195763.3.peg.3952"/>
<keyword evidence="2" id="KW-1185">Reference proteome</keyword>
<comment type="caution">
    <text evidence="1">The sequence shown here is derived from an EMBL/GenBank/DDBJ whole genome shotgun (WGS) entry which is preliminary data.</text>
</comment>
<organism evidence="1 2">
    <name type="scientific">Photobacterium aquae</name>
    <dbReference type="NCBI Taxonomy" id="1195763"/>
    <lineage>
        <taxon>Bacteria</taxon>
        <taxon>Pseudomonadati</taxon>
        <taxon>Pseudomonadota</taxon>
        <taxon>Gammaproteobacteria</taxon>
        <taxon>Vibrionales</taxon>
        <taxon>Vibrionaceae</taxon>
        <taxon>Photobacterium</taxon>
    </lineage>
</organism>
<accession>A0A0J1GV11</accession>
<gene>
    <name evidence="1" type="ORF">ABT56_18490</name>
</gene>
<evidence type="ECO:0000313" key="1">
    <source>
        <dbReference type="EMBL" id="KLV03588.1"/>
    </source>
</evidence>
<proteinExistence type="predicted"/>
<sequence length="154" mass="16791">MEIRIRVSGLGMNIPKTSFGVNLFSGCYIETRPNHGNAPTHIYGIIDTLSLGNESGTVVVGHAVTDWIKVTKQTSIDRLKHEFLIGKTADIEIKGSSFGNSKGDVSFKIIDENGDSITVIDKYDININAFQLATTKIRGKIRHQVVAQKSSGLC</sequence>
<dbReference type="PROSITE" id="PS51257">
    <property type="entry name" value="PROKAR_LIPOPROTEIN"/>
    <property type="match status" value="1"/>
</dbReference>
<evidence type="ECO:0000313" key="2">
    <source>
        <dbReference type="Proteomes" id="UP000036097"/>
    </source>
</evidence>
<reference evidence="1 2" key="1">
    <citation type="submission" date="2015-05" db="EMBL/GenBank/DDBJ databases">
        <title>Photobacterium galathea sp. nov.</title>
        <authorList>
            <person name="Machado H."/>
            <person name="Gram L."/>
        </authorList>
    </citation>
    <scope>NUCLEOTIDE SEQUENCE [LARGE SCALE GENOMIC DNA]</scope>
    <source>
        <strain evidence="1 2">CGMCC 1.12159</strain>
    </source>
</reference>